<reference evidence="2 3" key="1">
    <citation type="submission" date="2016-05" db="EMBL/GenBank/DDBJ databases">
        <title>First whole genome sequencing of Entamoeba histolytica HM1:IMSS-clone-6.</title>
        <authorList>
            <person name="Mukherjee Avik.K."/>
            <person name="Izumyama S."/>
            <person name="Nakada-Tsukui K."/>
            <person name="Nozaki T."/>
        </authorList>
    </citation>
    <scope>NUCLEOTIDE SEQUENCE [LARGE SCALE GENOMIC DNA]</scope>
    <source>
        <strain evidence="2 3">HM1:IMSS clone 6</strain>
    </source>
</reference>
<dbReference type="Proteomes" id="UP000078387">
    <property type="component" value="Unassembled WGS sequence"/>
</dbReference>
<protein>
    <recommendedName>
        <fullName evidence="4">Roadblock/LAMTOR2 domain-containing protein</fullName>
    </recommendedName>
</protein>
<evidence type="ECO:0000313" key="1">
    <source>
        <dbReference type="EMBL" id="GAT96526.1"/>
    </source>
</evidence>
<evidence type="ECO:0000313" key="3">
    <source>
        <dbReference type="Proteomes" id="UP000078387"/>
    </source>
</evidence>
<dbReference type="VEuPathDB" id="AmoebaDB:KM1_273780"/>
<organism evidence="2 3">
    <name type="scientific">Entamoeba histolytica</name>
    <dbReference type="NCBI Taxonomy" id="5759"/>
    <lineage>
        <taxon>Eukaryota</taxon>
        <taxon>Amoebozoa</taxon>
        <taxon>Evosea</taxon>
        <taxon>Archamoebae</taxon>
        <taxon>Mastigamoebida</taxon>
        <taxon>Entamoebidae</taxon>
        <taxon>Entamoeba</taxon>
    </lineage>
</organism>
<evidence type="ECO:0000313" key="2">
    <source>
        <dbReference type="EMBL" id="GAT99417.1"/>
    </source>
</evidence>
<dbReference type="VEuPathDB" id="AmoebaDB:EHI7A_175830"/>
<comment type="caution">
    <text evidence="2">The sequence shown here is derived from an EMBL/GenBank/DDBJ whole genome shotgun (WGS) entry which is preliminary data.</text>
</comment>
<dbReference type="OMA" id="CVEIRDR"/>
<dbReference type="EMBL" id="BDEQ01000001">
    <property type="protein sequence ID" value="GAT96526.1"/>
    <property type="molecule type" value="Genomic_DNA"/>
</dbReference>
<dbReference type="VEuPathDB" id="AmoebaDB:EHI_066190"/>
<dbReference type="VEuPathDB" id="AmoebaDB:EHI8A_200980"/>
<gene>
    <name evidence="2" type="ORF">CL6EHI_066190</name>
    <name evidence="1" type="ORF">CL6EHI_078280</name>
</gene>
<evidence type="ECO:0008006" key="4">
    <source>
        <dbReference type="Google" id="ProtNLM"/>
    </source>
</evidence>
<sequence>MDSTTFCNELKQRIPGSIEVAMYNFNGVEIATSNEQQTNDNLKYFKEEEIYDNVAKFGRGKHSCSTIVMDDKTIMILTCGKIKVLISLQPLSNIGLVYSLLSSIQSSLSTIEI</sequence>
<dbReference type="AlphaFoldDB" id="A0A5K1UTV8"/>
<dbReference type="EMBL" id="BDEQ01000001">
    <property type="protein sequence ID" value="GAT99417.1"/>
    <property type="molecule type" value="Genomic_DNA"/>
</dbReference>
<dbReference type="SUPFAM" id="SSF103196">
    <property type="entry name" value="Roadblock/LC7 domain"/>
    <property type="match status" value="1"/>
</dbReference>
<accession>A0A5K1UTV8</accession>
<name>A0A5K1UTV8_ENTHI</name>
<dbReference type="VEuPathDB" id="AmoebaDB:EHI5A_122340"/>
<proteinExistence type="predicted"/>